<dbReference type="PANTHER" id="PTHR23324:SF66">
    <property type="entry name" value="PROTEIN REAL-TIME"/>
    <property type="match status" value="1"/>
</dbReference>
<feature type="domain" description="PRELI/MSF1" evidence="4">
    <location>
        <begin position="3"/>
        <end position="175"/>
    </location>
</feature>
<feature type="domain" description="GOLD" evidence="3">
    <location>
        <begin position="562"/>
        <end position="702"/>
    </location>
</feature>
<dbReference type="Pfam" id="PF00650">
    <property type="entry name" value="CRAL_TRIO"/>
    <property type="match status" value="1"/>
</dbReference>
<dbReference type="Pfam" id="PF03765">
    <property type="entry name" value="CRAL_TRIO_N"/>
    <property type="match status" value="1"/>
</dbReference>
<sequence length="746" mass="84552">MVHKYQSPVRVYKYPFEFVMAAYEKRFPTCKMIPVFLGSDIISDETSEDGAIHIVQRRCKLDVDAPYILKKLASVDYVYFMQRNTLDRRNRTLKIEAYNESFSSRVTVKEQCFYSVHPENPDWTCFEQTASLDIKSFFGFESTLEKIAMKQYTLNIKKGKEVIEYYINELLKENITYIPPWTETKTEGKSSEECSGLAKGMKTLSCQDADVCTTSDAASSLYSQAEGTSKNAEDKRAQAEDTSIEADKKNKKTVKLECSVNSGKLEAEYIQRCLGHLTPLQESQLVQLRQWLQETHKGKIPKDAHILRFLRARQFNIEKAREMLVHSLAWRKLHNIDHLLDSYRPSQVIQKYYPGGWHFSDNDGRPIYILRLGQMDVKGLMKAVGEETVLKHVIAVNEEGVQRAAAATEQLGYPVSGCTWIMDLENLSMRHLWRPGIKALLRIIEIVQANYPETMGRLLIVRAPRVFPVLWTLVSPFIDDNTRMKFMIFGGNDYQGPEGITEFINKKYVPDFLGGDCFGCKEGRDTQLETTCHIPDGGVVPKSLYMKDDDADKSPDEPTFATDSIYQTTHVVKDYPHEVLIQVPQKNSVITWDFDILKGDITFTVFRCMKQLHEPIHTHHVTGATAGIGSVQYIEKSMAVGAELSIVEPPHICRDGDSIQGSIVTGQPGSYILQWKHFDSAKPSFDFPLSSHKSKVMYYTELLKSEAFKGSMSSLQSFQSSISSLSIGTNQSSQSGLSSCPSRSLK</sequence>
<protein>
    <submittedName>
        <fullName evidence="6">SEC14-like protein 5 isoform X1</fullName>
    </submittedName>
</protein>
<dbReference type="RefSeq" id="XP_029648775.1">
    <property type="nucleotide sequence ID" value="XM_029792915.2"/>
</dbReference>
<dbReference type="SMART" id="SM00516">
    <property type="entry name" value="SEC14"/>
    <property type="match status" value="1"/>
</dbReference>
<organism evidence="5 6">
    <name type="scientific">Octopus sinensis</name>
    <name type="common">East Asian common octopus</name>
    <dbReference type="NCBI Taxonomy" id="2607531"/>
    <lineage>
        <taxon>Eukaryota</taxon>
        <taxon>Metazoa</taxon>
        <taxon>Spiralia</taxon>
        <taxon>Lophotrochozoa</taxon>
        <taxon>Mollusca</taxon>
        <taxon>Cephalopoda</taxon>
        <taxon>Coleoidea</taxon>
        <taxon>Octopodiformes</taxon>
        <taxon>Octopoda</taxon>
        <taxon>Incirrata</taxon>
        <taxon>Octopodidae</taxon>
        <taxon>Octopus</taxon>
    </lineage>
</organism>
<dbReference type="PROSITE" id="PS50191">
    <property type="entry name" value="CRAL_TRIO"/>
    <property type="match status" value="1"/>
</dbReference>
<dbReference type="SUPFAM" id="SSF101576">
    <property type="entry name" value="Supernatant protein factor (SPF), C-terminal domain"/>
    <property type="match status" value="1"/>
</dbReference>
<dbReference type="Gene3D" id="2.60.120.680">
    <property type="entry name" value="GOLD domain"/>
    <property type="match status" value="1"/>
</dbReference>
<dbReference type="CDD" id="cd00170">
    <property type="entry name" value="SEC14"/>
    <property type="match status" value="1"/>
</dbReference>
<feature type="domain" description="CRAL-TRIO" evidence="2">
    <location>
        <begin position="345"/>
        <end position="521"/>
    </location>
</feature>
<dbReference type="InterPro" id="IPR001251">
    <property type="entry name" value="CRAL-TRIO_dom"/>
</dbReference>
<dbReference type="InterPro" id="IPR011074">
    <property type="entry name" value="CRAL/TRIO_N_dom"/>
</dbReference>
<dbReference type="InterPro" id="IPR036865">
    <property type="entry name" value="CRAL-TRIO_dom_sf"/>
</dbReference>
<dbReference type="Pfam" id="PF04707">
    <property type="entry name" value="PRELI"/>
    <property type="match status" value="1"/>
</dbReference>
<dbReference type="PROSITE" id="PS50904">
    <property type="entry name" value="PRELI_MSF1"/>
    <property type="match status" value="1"/>
</dbReference>
<accession>A0A6P7TEQ0</accession>
<evidence type="ECO:0000259" key="4">
    <source>
        <dbReference type="PROSITE" id="PS50904"/>
    </source>
</evidence>
<keyword evidence="5" id="KW-1185">Reference proteome</keyword>
<evidence type="ECO:0000259" key="2">
    <source>
        <dbReference type="PROSITE" id="PS50191"/>
    </source>
</evidence>
<evidence type="ECO:0000313" key="6">
    <source>
        <dbReference type="RefSeq" id="XP_029648775.1"/>
    </source>
</evidence>
<feature type="region of interest" description="Disordered" evidence="1">
    <location>
        <begin position="223"/>
        <end position="244"/>
    </location>
</feature>
<dbReference type="Gene3D" id="3.40.525.10">
    <property type="entry name" value="CRAL-TRIO lipid binding domain"/>
    <property type="match status" value="1"/>
</dbReference>
<gene>
    <name evidence="6" type="primary">LOC115222609</name>
</gene>
<dbReference type="SUPFAM" id="SSF52087">
    <property type="entry name" value="CRAL/TRIO domain"/>
    <property type="match status" value="1"/>
</dbReference>
<dbReference type="PANTHER" id="PTHR23324">
    <property type="entry name" value="SEC14 RELATED PROTEIN"/>
    <property type="match status" value="1"/>
</dbReference>
<evidence type="ECO:0000256" key="1">
    <source>
        <dbReference type="SAM" id="MobiDB-lite"/>
    </source>
</evidence>
<dbReference type="Proteomes" id="UP000515154">
    <property type="component" value="Linkage group LG2"/>
</dbReference>
<reference evidence="6" key="1">
    <citation type="submission" date="2025-08" db="UniProtKB">
        <authorList>
            <consortium name="RefSeq"/>
        </authorList>
    </citation>
    <scope>IDENTIFICATION</scope>
</reference>
<dbReference type="PROSITE" id="PS50866">
    <property type="entry name" value="GOLD"/>
    <property type="match status" value="1"/>
</dbReference>
<dbReference type="GO" id="GO:0005737">
    <property type="term" value="C:cytoplasm"/>
    <property type="evidence" value="ECO:0007669"/>
    <property type="project" value="TreeGrafter"/>
</dbReference>
<dbReference type="SMART" id="SM01100">
    <property type="entry name" value="CRAL_TRIO_N"/>
    <property type="match status" value="1"/>
</dbReference>
<dbReference type="InterPro" id="IPR051064">
    <property type="entry name" value="SEC14/CRAL-TRIO_domain"/>
</dbReference>
<dbReference type="InterPro" id="IPR036598">
    <property type="entry name" value="GOLD_dom_sf"/>
</dbReference>
<dbReference type="AlphaFoldDB" id="A0A6P7TEQ0"/>
<dbReference type="SUPFAM" id="SSF46938">
    <property type="entry name" value="CRAL/TRIO N-terminal domain"/>
    <property type="match status" value="1"/>
</dbReference>
<evidence type="ECO:0000259" key="3">
    <source>
        <dbReference type="PROSITE" id="PS50866"/>
    </source>
</evidence>
<proteinExistence type="predicted"/>
<dbReference type="KEGG" id="osn:115222609"/>
<dbReference type="InterPro" id="IPR006797">
    <property type="entry name" value="PRELI/MSF1_dom"/>
</dbReference>
<evidence type="ECO:0000313" key="5">
    <source>
        <dbReference type="Proteomes" id="UP000515154"/>
    </source>
</evidence>
<dbReference type="InterPro" id="IPR009038">
    <property type="entry name" value="GOLD_dom"/>
</dbReference>
<name>A0A6P7TEQ0_9MOLL</name>
<dbReference type="InterPro" id="IPR036273">
    <property type="entry name" value="CRAL/TRIO_N_dom_sf"/>
</dbReference>